<dbReference type="SMART" id="SM00054">
    <property type="entry name" value="EFh"/>
    <property type="match status" value="4"/>
</dbReference>
<feature type="domain" description="EF-hand" evidence="3">
    <location>
        <begin position="9"/>
        <end position="44"/>
    </location>
</feature>
<sequence>MSYYDLDEEKISELKTVFSSFDQDNDGIITTKELGTVLLQLGMNPSEAELHDMIDAVDSDGSGSIDFPEFLCMMSRKFHELDNDDIIRETFKFFDKNGDGVITARELRMVMSNLGEKMTDDEISAMIHEADDNGDGVIDYEEFSKVMMAQSNTCFPKLKYQSLHCTTLTDPTLEETKQPRKTFKHDLVRLKEIQVTMDAGPLAPSTG</sequence>
<name>A0A8S3R0Q9_MYTED</name>
<dbReference type="EMBL" id="CAJPWZ010000752">
    <property type="protein sequence ID" value="CAG2200635.1"/>
    <property type="molecule type" value="Genomic_DNA"/>
</dbReference>
<dbReference type="OrthoDB" id="6059399at2759"/>
<comment type="caution">
    <text evidence="4">The sequence shown here is derived from an EMBL/GenBank/DDBJ whole genome shotgun (WGS) entry which is preliminary data.</text>
</comment>
<organism evidence="4 5">
    <name type="scientific">Mytilus edulis</name>
    <name type="common">Blue mussel</name>
    <dbReference type="NCBI Taxonomy" id="6550"/>
    <lineage>
        <taxon>Eukaryota</taxon>
        <taxon>Metazoa</taxon>
        <taxon>Spiralia</taxon>
        <taxon>Lophotrochozoa</taxon>
        <taxon>Mollusca</taxon>
        <taxon>Bivalvia</taxon>
        <taxon>Autobranchia</taxon>
        <taxon>Pteriomorphia</taxon>
        <taxon>Mytilida</taxon>
        <taxon>Mytiloidea</taxon>
        <taxon>Mytilidae</taxon>
        <taxon>Mytilinae</taxon>
        <taxon>Mytilus</taxon>
    </lineage>
</organism>
<keyword evidence="1" id="KW-0677">Repeat</keyword>
<dbReference type="PROSITE" id="PS50222">
    <property type="entry name" value="EF_HAND_2"/>
    <property type="match status" value="4"/>
</dbReference>
<dbReference type="InterPro" id="IPR018247">
    <property type="entry name" value="EF_Hand_1_Ca_BS"/>
</dbReference>
<dbReference type="PROSITE" id="PS00018">
    <property type="entry name" value="EF_HAND_1"/>
    <property type="match status" value="4"/>
</dbReference>
<keyword evidence="5" id="KW-1185">Reference proteome</keyword>
<dbReference type="AlphaFoldDB" id="A0A8S3R0Q9"/>
<dbReference type="SUPFAM" id="SSF47473">
    <property type="entry name" value="EF-hand"/>
    <property type="match status" value="1"/>
</dbReference>
<evidence type="ECO:0000259" key="3">
    <source>
        <dbReference type="PROSITE" id="PS50222"/>
    </source>
</evidence>
<dbReference type="FunFam" id="1.10.238.10:FF:000527">
    <property type="entry name" value="Calmodulin-3"/>
    <property type="match status" value="1"/>
</dbReference>
<evidence type="ECO:0000313" key="5">
    <source>
        <dbReference type="Proteomes" id="UP000683360"/>
    </source>
</evidence>
<feature type="domain" description="EF-hand" evidence="3">
    <location>
        <begin position="45"/>
        <end position="80"/>
    </location>
</feature>
<reference evidence="4" key="1">
    <citation type="submission" date="2021-03" db="EMBL/GenBank/DDBJ databases">
        <authorList>
            <person name="Bekaert M."/>
        </authorList>
    </citation>
    <scope>NUCLEOTIDE SEQUENCE</scope>
</reference>
<dbReference type="GO" id="GO:0016460">
    <property type="term" value="C:myosin II complex"/>
    <property type="evidence" value="ECO:0007669"/>
    <property type="project" value="TreeGrafter"/>
</dbReference>
<dbReference type="Gene3D" id="1.10.238.10">
    <property type="entry name" value="EF-hand"/>
    <property type="match status" value="2"/>
</dbReference>
<gene>
    <name evidence="4" type="ORF">MEDL_15294</name>
</gene>
<dbReference type="Pfam" id="PF13499">
    <property type="entry name" value="EF-hand_7"/>
    <property type="match status" value="2"/>
</dbReference>
<evidence type="ECO:0000256" key="2">
    <source>
        <dbReference type="ARBA" id="ARBA00022837"/>
    </source>
</evidence>
<dbReference type="PANTHER" id="PTHR23048">
    <property type="entry name" value="MYOSIN LIGHT CHAIN 1, 3"/>
    <property type="match status" value="1"/>
</dbReference>
<feature type="domain" description="EF-hand" evidence="3">
    <location>
        <begin position="118"/>
        <end position="153"/>
    </location>
</feature>
<dbReference type="InterPro" id="IPR002048">
    <property type="entry name" value="EF_hand_dom"/>
</dbReference>
<accession>A0A8S3R0Q9</accession>
<keyword evidence="2" id="KW-0106">Calcium</keyword>
<proteinExistence type="predicted"/>
<protein>
    <submittedName>
        <fullName evidence="4">CALM</fullName>
    </submittedName>
</protein>
<dbReference type="InterPro" id="IPR050230">
    <property type="entry name" value="CALM/Myosin/TropC-like"/>
</dbReference>
<evidence type="ECO:0000256" key="1">
    <source>
        <dbReference type="ARBA" id="ARBA00022737"/>
    </source>
</evidence>
<evidence type="ECO:0000313" key="4">
    <source>
        <dbReference type="EMBL" id="CAG2200635.1"/>
    </source>
</evidence>
<feature type="domain" description="EF-hand" evidence="3">
    <location>
        <begin position="82"/>
        <end position="117"/>
    </location>
</feature>
<dbReference type="PANTHER" id="PTHR23048:SF0">
    <property type="entry name" value="CALMODULIN LIKE 3"/>
    <property type="match status" value="1"/>
</dbReference>
<dbReference type="GO" id="GO:0005509">
    <property type="term" value="F:calcium ion binding"/>
    <property type="evidence" value="ECO:0007669"/>
    <property type="project" value="InterPro"/>
</dbReference>
<dbReference type="Proteomes" id="UP000683360">
    <property type="component" value="Unassembled WGS sequence"/>
</dbReference>
<dbReference type="CDD" id="cd00051">
    <property type="entry name" value="EFh"/>
    <property type="match status" value="2"/>
</dbReference>
<dbReference type="InterPro" id="IPR011992">
    <property type="entry name" value="EF-hand-dom_pair"/>
</dbReference>